<organism evidence="1 2">
    <name type="scientific">Coptis chinensis</name>
    <dbReference type="NCBI Taxonomy" id="261450"/>
    <lineage>
        <taxon>Eukaryota</taxon>
        <taxon>Viridiplantae</taxon>
        <taxon>Streptophyta</taxon>
        <taxon>Embryophyta</taxon>
        <taxon>Tracheophyta</taxon>
        <taxon>Spermatophyta</taxon>
        <taxon>Magnoliopsida</taxon>
        <taxon>Ranunculales</taxon>
        <taxon>Ranunculaceae</taxon>
        <taxon>Coptidoideae</taxon>
        <taxon>Coptis</taxon>
    </lineage>
</organism>
<dbReference type="AlphaFoldDB" id="A0A835M3L9"/>
<dbReference type="EMBL" id="JADFTS010000003">
    <property type="protein sequence ID" value="KAF9615172.1"/>
    <property type="molecule type" value="Genomic_DNA"/>
</dbReference>
<comment type="caution">
    <text evidence="1">The sequence shown here is derived from an EMBL/GenBank/DDBJ whole genome shotgun (WGS) entry which is preliminary data.</text>
</comment>
<keyword evidence="2" id="KW-1185">Reference proteome</keyword>
<dbReference type="OrthoDB" id="1727489at2759"/>
<gene>
    <name evidence="1" type="ORF">IFM89_022272</name>
</gene>
<dbReference type="Proteomes" id="UP000631114">
    <property type="component" value="Unassembled WGS sequence"/>
</dbReference>
<evidence type="ECO:0000313" key="2">
    <source>
        <dbReference type="Proteomes" id="UP000631114"/>
    </source>
</evidence>
<name>A0A835M3L9_9MAGN</name>
<protein>
    <submittedName>
        <fullName evidence="1">Uncharacterized protein</fullName>
    </submittedName>
</protein>
<reference evidence="1 2" key="1">
    <citation type="submission" date="2020-10" db="EMBL/GenBank/DDBJ databases">
        <title>The Coptis chinensis genome and diversification of protoberbering-type alkaloids.</title>
        <authorList>
            <person name="Wang B."/>
            <person name="Shu S."/>
            <person name="Song C."/>
            <person name="Liu Y."/>
        </authorList>
    </citation>
    <scope>NUCLEOTIDE SEQUENCE [LARGE SCALE GENOMIC DNA]</scope>
    <source>
        <strain evidence="1">HL-2020</strain>
        <tissue evidence="1">Leaf</tissue>
    </source>
</reference>
<sequence length="66" mass="7228">MATLVVVGGVASAMGPMVEKSSKGILSDALKCLSDNKKHEKMHYKYLRFTVAAVHLDKMVTTVNIY</sequence>
<proteinExistence type="predicted"/>
<evidence type="ECO:0000313" key="1">
    <source>
        <dbReference type="EMBL" id="KAF9615172.1"/>
    </source>
</evidence>
<accession>A0A835M3L9</accession>